<dbReference type="AlphaFoldDB" id="A0A8B8DSV6"/>
<evidence type="ECO:0000256" key="1">
    <source>
        <dbReference type="ARBA" id="ARBA00001974"/>
    </source>
</evidence>
<dbReference type="Gene3D" id="3.50.50.60">
    <property type="entry name" value="FAD/NAD(P)-binding domain"/>
    <property type="match status" value="1"/>
</dbReference>
<dbReference type="GeneID" id="111128625"/>
<dbReference type="GO" id="GO:0050031">
    <property type="term" value="F:L-pipecolate oxidase activity"/>
    <property type="evidence" value="ECO:0007669"/>
    <property type="project" value="TreeGrafter"/>
</dbReference>
<dbReference type="OrthoDB" id="424974at2759"/>
<dbReference type="KEGG" id="cvn:111128625"/>
<evidence type="ECO:0000256" key="2">
    <source>
        <dbReference type="ARBA" id="ARBA00010989"/>
    </source>
</evidence>
<keyword evidence="5" id="KW-0560">Oxidoreductase</keyword>
<dbReference type="GO" id="GO:0005777">
    <property type="term" value="C:peroxisome"/>
    <property type="evidence" value="ECO:0007669"/>
    <property type="project" value="TreeGrafter"/>
</dbReference>
<dbReference type="GO" id="GO:0008115">
    <property type="term" value="F:sarcosine oxidase activity"/>
    <property type="evidence" value="ECO:0007669"/>
    <property type="project" value="TreeGrafter"/>
</dbReference>
<feature type="domain" description="FAD dependent oxidoreductase" evidence="6">
    <location>
        <begin position="3"/>
        <end position="354"/>
    </location>
</feature>
<evidence type="ECO:0000256" key="5">
    <source>
        <dbReference type="ARBA" id="ARBA00023002"/>
    </source>
</evidence>
<gene>
    <name evidence="8" type="primary">LOC111128625</name>
</gene>
<comment type="similarity">
    <text evidence="2">Belongs to the MSOX/MTOX family.</text>
</comment>
<dbReference type="PANTHER" id="PTHR10961">
    <property type="entry name" value="PEROXISOMAL SARCOSINE OXIDASE"/>
    <property type="match status" value="1"/>
</dbReference>
<dbReference type="Pfam" id="PF01266">
    <property type="entry name" value="DAO"/>
    <property type="match status" value="1"/>
</dbReference>
<reference evidence="8" key="1">
    <citation type="submission" date="2025-08" db="UniProtKB">
        <authorList>
            <consortium name="RefSeq"/>
        </authorList>
    </citation>
    <scope>IDENTIFICATION</scope>
    <source>
        <tissue evidence="8">Whole sample</tissue>
    </source>
</reference>
<comment type="cofactor">
    <cofactor evidence="1">
        <name>FAD</name>
        <dbReference type="ChEBI" id="CHEBI:57692"/>
    </cofactor>
</comment>
<dbReference type="Proteomes" id="UP000694844">
    <property type="component" value="Chromosome 4"/>
</dbReference>
<dbReference type="GO" id="GO:0050660">
    <property type="term" value="F:flavin adenine dinucleotide binding"/>
    <property type="evidence" value="ECO:0007669"/>
    <property type="project" value="InterPro"/>
</dbReference>
<accession>A0A8B8DSV6</accession>
<keyword evidence="4" id="KW-0274">FAD</keyword>
<evidence type="ECO:0000256" key="3">
    <source>
        <dbReference type="ARBA" id="ARBA00022630"/>
    </source>
</evidence>
<dbReference type="NCBIfam" id="NF008425">
    <property type="entry name" value="PRK11259.1"/>
    <property type="match status" value="1"/>
</dbReference>
<sequence>MYDVVVVGAGIEGSATAYNLVKNGQKTLLLEQFPLPHSRGSSHGHSRITRVAYGKDDHYAVMMKEGGALWRSLEREAGVSIFLNCGCLAVGQPEFHFMKATVASLSRHGIRHDILTPGDLRSRYPMLALPEDYIGVFDYSGGVLRADRALRAFQTLFVKYGGELRDGEEVKDVIPGNVNTIVTSQGRYSARKVVVTVGPWAPKFLPRLGINIPLKTVLTLVLYWKEKNRGEYSTDRFPTYKNVGDNVEVYALPSLEYPGHVRVCYHNGPETDPDNRDKPDTQWILKRMQGYVRDHMPSLESTPSIVEPCMYTNTPDRQFVLDRHPVHKNIILGVGFSGHGFKLAPVVGKLLCELAMDRTPSYDLSPCWLDRFTTPAPRL</sequence>
<dbReference type="InterPro" id="IPR045170">
    <property type="entry name" value="MTOX"/>
</dbReference>
<protein>
    <submittedName>
        <fullName evidence="8">Peroxisomal sarcosine oxidase-like</fullName>
    </submittedName>
</protein>
<keyword evidence="7" id="KW-1185">Reference proteome</keyword>
<evidence type="ECO:0000313" key="8">
    <source>
        <dbReference type="RefSeq" id="XP_022330071.1"/>
    </source>
</evidence>
<dbReference type="PANTHER" id="PTHR10961:SF46">
    <property type="entry name" value="PEROXISOMAL SARCOSINE OXIDASE"/>
    <property type="match status" value="1"/>
</dbReference>
<dbReference type="SUPFAM" id="SSF51905">
    <property type="entry name" value="FAD/NAD(P)-binding domain"/>
    <property type="match status" value="1"/>
</dbReference>
<dbReference type="Gene3D" id="3.30.9.10">
    <property type="entry name" value="D-Amino Acid Oxidase, subunit A, domain 2"/>
    <property type="match status" value="1"/>
</dbReference>
<evidence type="ECO:0000256" key="4">
    <source>
        <dbReference type="ARBA" id="ARBA00022827"/>
    </source>
</evidence>
<organism evidence="7 8">
    <name type="scientific">Crassostrea virginica</name>
    <name type="common">Eastern oyster</name>
    <dbReference type="NCBI Taxonomy" id="6565"/>
    <lineage>
        <taxon>Eukaryota</taxon>
        <taxon>Metazoa</taxon>
        <taxon>Spiralia</taxon>
        <taxon>Lophotrochozoa</taxon>
        <taxon>Mollusca</taxon>
        <taxon>Bivalvia</taxon>
        <taxon>Autobranchia</taxon>
        <taxon>Pteriomorphia</taxon>
        <taxon>Ostreida</taxon>
        <taxon>Ostreoidea</taxon>
        <taxon>Ostreidae</taxon>
        <taxon>Crassostrea</taxon>
    </lineage>
</organism>
<evidence type="ECO:0000313" key="7">
    <source>
        <dbReference type="Proteomes" id="UP000694844"/>
    </source>
</evidence>
<evidence type="ECO:0000259" key="6">
    <source>
        <dbReference type="Pfam" id="PF01266"/>
    </source>
</evidence>
<keyword evidence="3" id="KW-0285">Flavoprotein</keyword>
<name>A0A8B8DSV6_CRAVI</name>
<dbReference type="GO" id="GO:0033514">
    <property type="term" value="P:L-lysine catabolic process to acetyl-CoA via L-pipecolate"/>
    <property type="evidence" value="ECO:0007669"/>
    <property type="project" value="TreeGrafter"/>
</dbReference>
<dbReference type="InterPro" id="IPR036188">
    <property type="entry name" value="FAD/NAD-bd_sf"/>
</dbReference>
<dbReference type="SUPFAM" id="SSF54373">
    <property type="entry name" value="FAD-linked reductases, C-terminal domain"/>
    <property type="match status" value="1"/>
</dbReference>
<dbReference type="RefSeq" id="XP_022330071.1">
    <property type="nucleotide sequence ID" value="XM_022474363.1"/>
</dbReference>
<proteinExistence type="inferred from homology"/>
<dbReference type="InterPro" id="IPR006076">
    <property type="entry name" value="FAD-dep_OxRdtase"/>
</dbReference>